<proteinExistence type="predicted"/>
<dbReference type="AlphaFoldDB" id="A0A7C6AF76"/>
<feature type="chain" id="PRO_5028318636" description="DUF481 domain-containing protein" evidence="1">
    <location>
        <begin position="21"/>
        <end position="219"/>
    </location>
</feature>
<organism evidence="2">
    <name type="scientific">candidate division WOR-3 bacterium</name>
    <dbReference type="NCBI Taxonomy" id="2052148"/>
    <lineage>
        <taxon>Bacteria</taxon>
        <taxon>Bacteria division WOR-3</taxon>
    </lineage>
</organism>
<reference evidence="2" key="1">
    <citation type="journal article" date="2020" name="mSystems">
        <title>Genome- and Community-Level Interaction Insights into Carbon Utilization and Element Cycling Functions of Hydrothermarchaeota in Hydrothermal Sediment.</title>
        <authorList>
            <person name="Zhou Z."/>
            <person name="Liu Y."/>
            <person name="Xu W."/>
            <person name="Pan J."/>
            <person name="Luo Z.H."/>
            <person name="Li M."/>
        </authorList>
    </citation>
    <scope>NUCLEOTIDE SEQUENCE [LARGE SCALE GENOMIC DNA]</scope>
    <source>
        <strain evidence="2">SpSt-783</strain>
    </source>
</reference>
<evidence type="ECO:0000313" key="2">
    <source>
        <dbReference type="EMBL" id="HHS62611.1"/>
    </source>
</evidence>
<name>A0A7C6AF76_UNCW3</name>
<keyword evidence="1" id="KW-0732">Signal</keyword>
<comment type="caution">
    <text evidence="2">The sequence shown here is derived from an EMBL/GenBank/DDBJ whole genome shotgun (WGS) entry which is preliminary data.</text>
</comment>
<gene>
    <name evidence="2" type="ORF">ENV70_03200</name>
</gene>
<evidence type="ECO:0000256" key="1">
    <source>
        <dbReference type="SAM" id="SignalP"/>
    </source>
</evidence>
<protein>
    <recommendedName>
        <fullName evidence="3">DUF481 domain-containing protein</fullName>
    </recommendedName>
</protein>
<accession>A0A7C6AF76</accession>
<feature type="signal peptide" evidence="1">
    <location>
        <begin position="1"/>
        <end position="20"/>
    </location>
</feature>
<evidence type="ECO:0008006" key="3">
    <source>
        <dbReference type="Google" id="ProtNLM"/>
    </source>
</evidence>
<sequence>MNKISITLIVFSIMVSQVLAGPPPGAGVGEGPAAQPTKKMARWFGFEYGWYGPSLKDLNKTFSGMLGGEKIGMNDYLGIGIGIPMPGDNRMGLFFGYWNGSAKNGSNKLNLNMITFSPEGSFSIFKVQEKAHFLLGFIARDVFAWWTFNGAGLDTTELCLVTDLGAKFTTEYYPIKSLSVKFDLQRIFLSFDWSALSTEDKTKLQTPGWIIKFGLNLYY</sequence>
<dbReference type="EMBL" id="DTHJ01000066">
    <property type="protein sequence ID" value="HHS62611.1"/>
    <property type="molecule type" value="Genomic_DNA"/>
</dbReference>